<dbReference type="EMBL" id="JADGMQ010000005">
    <property type="protein sequence ID" value="MBI1620825.1"/>
    <property type="molecule type" value="Genomic_DNA"/>
</dbReference>
<keyword evidence="1 3" id="KW-0378">Hydrolase</keyword>
<gene>
    <name evidence="3" type="ORF">IOD40_09155</name>
</gene>
<organism evidence="3 4">
    <name type="scientific">Aquamicrobium zhengzhouense</name>
    <dbReference type="NCBI Taxonomy" id="2781738"/>
    <lineage>
        <taxon>Bacteria</taxon>
        <taxon>Pseudomonadati</taxon>
        <taxon>Pseudomonadota</taxon>
        <taxon>Alphaproteobacteria</taxon>
        <taxon>Hyphomicrobiales</taxon>
        <taxon>Phyllobacteriaceae</taxon>
        <taxon>Aquamicrobium</taxon>
    </lineage>
</organism>
<dbReference type="Proteomes" id="UP000601789">
    <property type="component" value="Unassembled WGS sequence"/>
</dbReference>
<name>A0ABS0SC00_9HYPH</name>
<accession>A0ABS0SC00</accession>
<dbReference type="InterPro" id="IPR000073">
    <property type="entry name" value="AB_hydrolase_1"/>
</dbReference>
<protein>
    <submittedName>
        <fullName evidence="3">Alpha/beta hydrolase</fullName>
    </submittedName>
</protein>
<evidence type="ECO:0000256" key="1">
    <source>
        <dbReference type="ARBA" id="ARBA00022801"/>
    </source>
</evidence>
<dbReference type="InterPro" id="IPR029058">
    <property type="entry name" value="AB_hydrolase_fold"/>
</dbReference>
<dbReference type="PANTHER" id="PTHR43329">
    <property type="entry name" value="EPOXIDE HYDROLASE"/>
    <property type="match status" value="1"/>
</dbReference>
<dbReference type="PRINTS" id="PR00412">
    <property type="entry name" value="EPOXHYDRLASE"/>
</dbReference>
<sequence length="336" mass="36901">MGLGLALSPTLGQAAPSSTAIPVRRQMVQAIDGPFHVLEQGEGPAVLFCHGFPDTAETWRSQMQAVAEAGYRAVALDMRGYGRSFAPENPDLYTALHITGDLIAVLDALSIDNAVIVGHDWGAYNAQHAALMRPDRFRALVSISIPFAPRGEVDPWQILRDYGLNEAYYAFELAEPGAETLFADAQQSIPSILYWLSASPAPALRWNPLDPHLHMLRPAPVAVPEWADPDYVNHTISAFQRTGFRGGLNYYTAFSRTFELTAAFKGAVIQQPALYIWGAADGLSQMLHPETPSLETLREAQPNLVDQIRLENVGHWVQNEAADRVNNALTSFLLEI</sequence>
<proteinExistence type="predicted"/>
<dbReference type="InterPro" id="IPR000639">
    <property type="entry name" value="Epox_hydrolase-like"/>
</dbReference>
<comment type="caution">
    <text evidence="3">The sequence shown here is derived from an EMBL/GenBank/DDBJ whole genome shotgun (WGS) entry which is preliminary data.</text>
</comment>
<dbReference type="GO" id="GO:0016787">
    <property type="term" value="F:hydrolase activity"/>
    <property type="evidence" value="ECO:0007669"/>
    <property type="project" value="UniProtKB-KW"/>
</dbReference>
<dbReference type="Pfam" id="PF00561">
    <property type="entry name" value="Abhydrolase_1"/>
    <property type="match status" value="1"/>
</dbReference>
<dbReference type="Gene3D" id="3.40.50.1820">
    <property type="entry name" value="alpha/beta hydrolase"/>
    <property type="match status" value="1"/>
</dbReference>
<dbReference type="SUPFAM" id="SSF53474">
    <property type="entry name" value="alpha/beta-Hydrolases"/>
    <property type="match status" value="1"/>
</dbReference>
<evidence type="ECO:0000313" key="4">
    <source>
        <dbReference type="Proteomes" id="UP000601789"/>
    </source>
</evidence>
<evidence type="ECO:0000313" key="3">
    <source>
        <dbReference type="EMBL" id="MBI1620825.1"/>
    </source>
</evidence>
<evidence type="ECO:0000259" key="2">
    <source>
        <dbReference type="Pfam" id="PF00561"/>
    </source>
</evidence>
<keyword evidence="4" id="KW-1185">Reference proteome</keyword>
<feature type="domain" description="AB hydrolase-1" evidence="2">
    <location>
        <begin position="44"/>
        <end position="320"/>
    </location>
</feature>
<reference evidence="3 4" key="1">
    <citation type="submission" date="2020-10" db="EMBL/GenBank/DDBJ databases">
        <title>Aquamicrobium zhengzhouensis sp. nov., a exopolysaccharide producing bacterium isolated from farmland soil.</title>
        <authorList>
            <person name="Wang X."/>
        </authorList>
    </citation>
    <scope>NUCLEOTIDE SEQUENCE [LARGE SCALE GENOMIC DNA]</scope>
    <source>
        <strain evidence="4">cd-1</strain>
    </source>
</reference>